<keyword evidence="2" id="KW-1185">Reference proteome</keyword>
<name>A0ABN0UK23_9ACTN</name>
<accession>A0ABN0UK23</accession>
<gene>
    <name evidence="1" type="ORF">GCM10009539_42920</name>
</gene>
<dbReference type="Proteomes" id="UP001500967">
    <property type="component" value="Unassembled WGS sequence"/>
</dbReference>
<protein>
    <submittedName>
        <fullName evidence="1">Uncharacterized protein</fullName>
    </submittedName>
</protein>
<reference evidence="1 2" key="1">
    <citation type="journal article" date="2019" name="Int. J. Syst. Evol. Microbiol.">
        <title>The Global Catalogue of Microorganisms (GCM) 10K type strain sequencing project: providing services to taxonomists for standard genome sequencing and annotation.</title>
        <authorList>
            <consortium name="The Broad Institute Genomics Platform"/>
            <consortium name="The Broad Institute Genome Sequencing Center for Infectious Disease"/>
            <person name="Wu L."/>
            <person name="Ma J."/>
        </authorList>
    </citation>
    <scope>NUCLEOTIDE SEQUENCE [LARGE SCALE GENOMIC DNA]</scope>
    <source>
        <strain evidence="1 2">JCM 10425</strain>
    </source>
</reference>
<evidence type="ECO:0000313" key="1">
    <source>
        <dbReference type="EMBL" id="GAA0253139.1"/>
    </source>
</evidence>
<proteinExistence type="predicted"/>
<organism evidence="1 2">
    <name type="scientific">Cryptosporangium japonicum</name>
    <dbReference type="NCBI Taxonomy" id="80872"/>
    <lineage>
        <taxon>Bacteria</taxon>
        <taxon>Bacillati</taxon>
        <taxon>Actinomycetota</taxon>
        <taxon>Actinomycetes</taxon>
        <taxon>Cryptosporangiales</taxon>
        <taxon>Cryptosporangiaceae</taxon>
        <taxon>Cryptosporangium</taxon>
    </lineage>
</organism>
<evidence type="ECO:0000313" key="2">
    <source>
        <dbReference type="Proteomes" id="UP001500967"/>
    </source>
</evidence>
<comment type="caution">
    <text evidence="1">The sequence shown here is derived from an EMBL/GenBank/DDBJ whole genome shotgun (WGS) entry which is preliminary data.</text>
</comment>
<dbReference type="EMBL" id="BAAAGX010000016">
    <property type="protein sequence ID" value="GAA0253139.1"/>
    <property type="molecule type" value="Genomic_DNA"/>
</dbReference>
<sequence length="79" mass="7551">MRDVVSGGGEDGAWGAAAAADAGAAIPPTAAATIANAAAVARRPRSVLSVMTGSPFSPGGPVVSTRVLPVTVDAPPTVI</sequence>